<dbReference type="EMBL" id="MU004194">
    <property type="protein sequence ID" value="KAF2492054.1"/>
    <property type="molecule type" value="Genomic_DNA"/>
</dbReference>
<keyword evidence="3" id="KW-1185">Reference proteome</keyword>
<feature type="compositionally biased region" description="Acidic residues" evidence="1">
    <location>
        <begin position="185"/>
        <end position="194"/>
    </location>
</feature>
<reference evidence="2" key="1">
    <citation type="journal article" date="2020" name="Stud. Mycol.">
        <title>101 Dothideomycetes genomes: a test case for predicting lifestyles and emergence of pathogens.</title>
        <authorList>
            <person name="Haridas S."/>
            <person name="Albert R."/>
            <person name="Binder M."/>
            <person name="Bloem J."/>
            <person name="Labutti K."/>
            <person name="Salamov A."/>
            <person name="Andreopoulos B."/>
            <person name="Baker S."/>
            <person name="Barry K."/>
            <person name="Bills G."/>
            <person name="Bluhm B."/>
            <person name="Cannon C."/>
            <person name="Castanera R."/>
            <person name="Culley D."/>
            <person name="Daum C."/>
            <person name="Ezra D."/>
            <person name="Gonzalez J."/>
            <person name="Henrissat B."/>
            <person name="Kuo A."/>
            <person name="Liang C."/>
            <person name="Lipzen A."/>
            <person name="Lutzoni F."/>
            <person name="Magnuson J."/>
            <person name="Mondo S."/>
            <person name="Nolan M."/>
            <person name="Ohm R."/>
            <person name="Pangilinan J."/>
            <person name="Park H.-J."/>
            <person name="Ramirez L."/>
            <person name="Alfaro M."/>
            <person name="Sun H."/>
            <person name="Tritt A."/>
            <person name="Yoshinaga Y."/>
            <person name="Zwiers L.-H."/>
            <person name="Turgeon B."/>
            <person name="Goodwin S."/>
            <person name="Spatafora J."/>
            <person name="Crous P."/>
            <person name="Grigoriev I."/>
        </authorList>
    </citation>
    <scope>NUCLEOTIDE SEQUENCE</scope>
    <source>
        <strain evidence="2">CBS 269.34</strain>
    </source>
</reference>
<evidence type="ECO:0000313" key="3">
    <source>
        <dbReference type="Proteomes" id="UP000799750"/>
    </source>
</evidence>
<proteinExistence type="predicted"/>
<protein>
    <submittedName>
        <fullName evidence="2">Uncharacterized protein</fullName>
    </submittedName>
</protein>
<dbReference type="Proteomes" id="UP000799750">
    <property type="component" value="Unassembled WGS sequence"/>
</dbReference>
<gene>
    <name evidence="2" type="ORF">BU16DRAFT_564522</name>
</gene>
<evidence type="ECO:0000313" key="2">
    <source>
        <dbReference type="EMBL" id="KAF2492054.1"/>
    </source>
</evidence>
<sequence length="194" mass="21342">MSGSSFTFKNWNAIIASALTPSPPAKGTDTATFSFAHWNAAISLLELGRTQQCISQCSNILAMPKLSEPHRQNTLCLIAICVATDTEDWDRAERFWHQGEEHWADARSRCPLGQDADVDSALERLRRLLDGLERSQAEAKGVRMGGEEKRKGGRGIQDELGYLIDELIREYSSGGGSGEGAFEGMEMDTEMEDG</sequence>
<feature type="region of interest" description="Disordered" evidence="1">
    <location>
        <begin position="174"/>
        <end position="194"/>
    </location>
</feature>
<name>A0A6A6QJ51_9PEZI</name>
<accession>A0A6A6QJ51</accession>
<organism evidence="2 3">
    <name type="scientific">Lophium mytilinum</name>
    <dbReference type="NCBI Taxonomy" id="390894"/>
    <lineage>
        <taxon>Eukaryota</taxon>
        <taxon>Fungi</taxon>
        <taxon>Dikarya</taxon>
        <taxon>Ascomycota</taxon>
        <taxon>Pezizomycotina</taxon>
        <taxon>Dothideomycetes</taxon>
        <taxon>Pleosporomycetidae</taxon>
        <taxon>Mytilinidiales</taxon>
        <taxon>Mytilinidiaceae</taxon>
        <taxon>Lophium</taxon>
    </lineage>
</organism>
<evidence type="ECO:0000256" key="1">
    <source>
        <dbReference type="SAM" id="MobiDB-lite"/>
    </source>
</evidence>
<dbReference type="AlphaFoldDB" id="A0A6A6QJ51"/>